<evidence type="ECO:0000313" key="1">
    <source>
        <dbReference type="EMBL" id="QTX14032.1"/>
    </source>
</evidence>
<keyword evidence="1" id="KW-0614">Plasmid</keyword>
<organism evidence="1">
    <name type="scientific">Klebsiella pneumoniae</name>
    <dbReference type="NCBI Taxonomy" id="573"/>
    <lineage>
        <taxon>Bacteria</taxon>
        <taxon>Pseudomonadati</taxon>
        <taxon>Pseudomonadota</taxon>
        <taxon>Gammaproteobacteria</taxon>
        <taxon>Enterobacterales</taxon>
        <taxon>Enterobacteriaceae</taxon>
        <taxon>Klebsiella/Raoultella group</taxon>
        <taxon>Klebsiella</taxon>
        <taxon>Klebsiella pneumoniae complex</taxon>
    </lineage>
</organism>
<reference evidence="1" key="1">
    <citation type="submission" date="2020-01" db="EMBL/GenBank/DDBJ databases">
        <authorList>
            <person name="Qin S."/>
        </authorList>
    </citation>
    <scope>NUCLEOTIDE SEQUENCE</scope>
    <source>
        <strain evidence="1">CVir17-16-YZ6g</strain>
        <plasmid evidence="1">p17-15-vir-like</plasmid>
    </source>
</reference>
<proteinExistence type="predicted"/>
<dbReference type="EMBL" id="MN956836">
    <property type="protein sequence ID" value="QTX14032.1"/>
    <property type="molecule type" value="Genomic_DNA"/>
</dbReference>
<sequence>MRSVRERKKLCQYDASGNILKDENGNEACYNYDQIKNMPDACSKYSTNSACTMSSQTCAEGWFDSATNQCYMYEQKVDL</sequence>
<dbReference type="AlphaFoldDB" id="A0A8B0SXX5"/>
<accession>A0A8B0SXX5</accession>
<geneLocation type="plasmid" evidence="1">
    <name>p17-15-vir-like</name>
</geneLocation>
<name>A0A8B0SXX5_KLEPN</name>
<protein>
    <submittedName>
        <fullName evidence="1">IncF plasmid conjugative transfer protein TraN</fullName>
    </submittedName>
</protein>